<name>A0ABV1MSQ2_9BACI</name>
<comment type="caution">
    <text evidence="2">The sequence shown here is derived from an EMBL/GenBank/DDBJ whole genome shotgun (WGS) entry which is preliminary data.</text>
</comment>
<protein>
    <submittedName>
        <fullName evidence="2">DUF4179 domain-containing protein</fullName>
    </submittedName>
</protein>
<dbReference type="Gene3D" id="2.60.40.1630">
    <property type="entry name" value="bacillus anthracis domain"/>
    <property type="match status" value="1"/>
</dbReference>
<gene>
    <name evidence="2" type="ORF">ABNX05_13020</name>
</gene>
<keyword evidence="1" id="KW-1133">Transmembrane helix</keyword>
<keyword evidence="3" id="KW-1185">Reference proteome</keyword>
<evidence type="ECO:0000256" key="1">
    <source>
        <dbReference type="SAM" id="Phobius"/>
    </source>
</evidence>
<sequence length="281" mass="32528">MMSDMLLVENQPKENRGRKIWFIVVLLLLVATCVIVYYFLFKKDLNFEAYKTVVDKTTENVLGRLTLNEIIIDDNQILLNATFKPVKDLNFDNQIFFFPQVFVNGKELTVRNGGQTIQQSDKSYTIYSSVKLRELPEDKILSLDIRYNDWNGEKKIDEPWEFQVEASQEQLQADRKTFSVEKKVKLLGGQKIMIEKVVSTPISTTIYFHFEKSLLNEAIHFKIQSASGETWRINSAYPLNEDYTKWGVRLDALYLTDNSYKLIPVAKNGSELGSAIKIEDK</sequence>
<keyword evidence="1" id="KW-0472">Membrane</keyword>
<evidence type="ECO:0000313" key="3">
    <source>
        <dbReference type="Proteomes" id="UP001478862"/>
    </source>
</evidence>
<dbReference type="EMBL" id="JBEGDG010000008">
    <property type="protein sequence ID" value="MEQ6355543.1"/>
    <property type="molecule type" value="Genomic_DNA"/>
</dbReference>
<proteinExistence type="predicted"/>
<accession>A0ABV1MSQ2</accession>
<reference evidence="2 3" key="1">
    <citation type="submission" date="2024-06" db="EMBL/GenBank/DDBJ databases">
        <title>Lysinibacillus zambalefons sp. nov., a Novel Firmicute Isolated from the Poon Bato Zambales Hyperalkaline Spring.</title>
        <authorList>
            <person name="Aja J.A."/>
            <person name="Lazaro J.E.H."/>
            <person name="Llorin L.D."/>
            <person name="Lim K.R."/>
            <person name="Teodosio J."/>
            <person name="Dalisay D.S."/>
        </authorList>
    </citation>
    <scope>NUCLEOTIDE SEQUENCE [LARGE SCALE GENOMIC DNA]</scope>
    <source>
        <strain evidence="2 3">M3</strain>
    </source>
</reference>
<organism evidence="2 3">
    <name type="scientific">Lysinibacillus zambalensis</name>
    <dbReference type="NCBI Taxonomy" id="3160866"/>
    <lineage>
        <taxon>Bacteria</taxon>
        <taxon>Bacillati</taxon>
        <taxon>Bacillota</taxon>
        <taxon>Bacilli</taxon>
        <taxon>Bacillales</taxon>
        <taxon>Bacillaceae</taxon>
        <taxon>Lysinibacillus</taxon>
    </lineage>
</organism>
<feature type="transmembrane region" description="Helical" evidence="1">
    <location>
        <begin position="20"/>
        <end position="41"/>
    </location>
</feature>
<keyword evidence="1" id="KW-0812">Transmembrane</keyword>
<dbReference type="RefSeq" id="WP_349660140.1">
    <property type="nucleotide sequence ID" value="NZ_JBEGDG010000008.1"/>
</dbReference>
<evidence type="ECO:0000313" key="2">
    <source>
        <dbReference type="EMBL" id="MEQ6355543.1"/>
    </source>
</evidence>
<dbReference type="Proteomes" id="UP001478862">
    <property type="component" value="Unassembled WGS sequence"/>
</dbReference>